<evidence type="ECO:0000313" key="5">
    <source>
        <dbReference type="Proteomes" id="UP000001542"/>
    </source>
</evidence>
<dbReference type="Proteomes" id="UP000001542">
    <property type="component" value="Unassembled WGS sequence"/>
</dbReference>
<name>A2ET43_TRIV3</name>
<dbReference type="VEuPathDB" id="TrichDB:TVAG_009660"/>
<dbReference type="InterPro" id="IPR001841">
    <property type="entry name" value="Znf_RING"/>
</dbReference>
<organism evidence="4 5">
    <name type="scientific">Trichomonas vaginalis (strain ATCC PRA-98 / G3)</name>
    <dbReference type="NCBI Taxonomy" id="412133"/>
    <lineage>
        <taxon>Eukaryota</taxon>
        <taxon>Metamonada</taxon>
        <taxon>Parabasalia</taxon>
        <taxon>Trichomonadida</taxon>
        <taxon>Trichomonadidae</taxon>
        <taxon>Trichomonas</taxon>
    </lineage>
</organism>
<keyword evidence="1" id="KW-0863">Zinc-finger</keyword>
<dbReference type="AlphaFoldDB" id="A2ET43"/>
<reference evidence="4" key="2">
    <citation type="journal article" date="2007" name="Science">
        <title>Draft genome sequence of the sexually transmitted pathogen Trichomonas vaginalis.</title>
        <authorList>
            <person name="Carlton J.M."/>
            <person name="Hirt R.P."/>
            <person name="Silva J.C."/>
            <person name="Delcher A.L."/>
            <person name="Schatz M."/>
            <person name="Zhao Q."/>
            <person name="Wortman J.R."/>
            <person name="Bidwell S.L."/>
            <person name="Alsmark U.C.M."/>
            <person name="Besteiro S."/>
            <person name="Sicheritz-Ponten T."/>
            <person name="Noel C.J."/>
            <person name="Dacks J.B."/>
            <person name="Foster P.G."/>
            <person name="Simillion C."/>
            <person name="Van de Peer Y."/>
            <person name="Miranda-Saavedra D."/>
            <person name="Barton G.J."/>
            <person name="Westrop G.D."/>
            <person name="Mueller S."/>
            <person name="Dessi D."/>
            <person name="Fiori P.L."/>
            <person name="Ren Q."/>
            <person name="Paulsen I."/>
            <person name="Zhang H."/>
            <person name="Bastida-Corcuera F.D."/>
            <person name="Simoes-Barbosa A."/>
            <person name="Brown M.T."/>
            <person name="Hayes R.D."/>
            <person name="Mukherjee M."/>
            <person name="Okumura C.Y."/>
            <person name="Schneider R."/>
            <person name="Smith A.J."/>
            <person name="Vanacova S."/>
            <person name="Villalvazo M."/>
            <person name="Haas B.J."/>
            <person name="Pertea M."/>
            <person name="Feldblyum T.V."/>
            <person name="Utterback T.R."/>
            <person name="Shu C.L."/>
            <person name="Osoegawa K."/>
            <person name="de Jong P.J."/>
            <person name="Hrdy I."/>
            <person name="Horvathova L."/>
            <person name="Zubacova Z."/>
            <person name="Dolezal P."/>
            <person name="Malik S.B."/>
            <person name="Logsdon J.M. Jr."/>
            <person name="Henze K."/>
            <person name="Gupta A."/>
            <person name="Wang C.C."/>
            <person name="Dunne R.L."/>
            <person name="Upcroft J.A."/>
            <person name="Upcroft P."/>
            <person name="White O."/>
            <person name="Salzberg S.L."/>
            <person name="Tang P."/>
            <person name="Chiu C.-H."/>
            <person name="Lee Y.-S."/>
            <person name="Embley T.M."/>
            <person name="Coombs G.H."/>
            <person name="Mottram J.C."/>
            <person name="Tachezy J."/>
            <person name="Fraser-Liggett C.M."/>
            <person name="Johnson P.J."/>
        </authorList>
    </citation>
    <scope>NUCLEOTIDE SEQUENCE [LARGE SCALE GENOMIC DNA]</scope>
    <source>
        <strain evidence="4">G3</strain>
    </source>
</reference>
<keyword evidence="1" id="KW-0479">Metal-binding</keyword>
<evidence type="ECO:0000256" key="1">
    <source>
        <dbReference type="PROSITE-ProRule" id="PRU00024"/>
    </source>
</evidence>
<proteinExistence type="predicted"/>
<feature type="domain" description="B box-type" evidence="3">
    <location>
        <begin position="452"/>
        <end position="486"/>
    </location>
</feature>
<dbReference type="KEGG" id="tva:4762009"/>
<accession>A2ET43</accession>
<evidence type="ECO:0008006" key="6">
    <source>
        <dbReference type="Google" id="ProtNLM"/>
    </source>
</evidence>
<gene>
    <name evidence="4" type="ORF">TVAG_009660</name>
</gene>
<dbReference type="RefSeq" id="XP_001316382.1">
    <property type="nucleotide sequence ID" value="XM_001316347.1"/>
</dbReference>
<dbReference type="PROSITE" id="PS50119">
    <property type="entry name" value="ZF_BBOX"/>
    <property type="match status" value="1"/>
</dbReference>
<dbReference type="PROSITE" id="PS50089">
    <property type="entry name" value="ZF_RING_2"/>
    <property type="match status" value="1"/>
</dbReference>
<keyword evidence="1" id="KW-0862">Zinc</keyword>
<dbReference type="InParanoid" id="A2ET43"/>
<sequence>MTENPDPALQIITELNKNHFQNAIHLLDQLSDSQFHQIQTNIYSIITNNYLSDYSSQLNNIHRFIALYTIKGANFLQQLSETYIIQKNTKIGLLLFIFSLQKTFYGLTFEKPIPFENQSLVKFLSSLKRAEFPIFTYTFAQLNLNWNDLIEKNACYVLENGTNELIKPNEYEALKNFAMSILDIAKSIDKSENFSFSKVITEFNEKLAKLQASISSALDAFNKFKQTKICYEQYRILYNSLCESLESEILPTIIKEIETNPQADCQNLMNNIKKDLETPDKLNIYQILIACQIYKILDSFKPDLNKVLEKLRKIKNFIEKVNVRNEISLYPSYVIKHNESNSSYISIFSDMFNKNFQIFKHRYLGSLLEHAIKSEMSADELNEAFDSYENFEQNLVQIVQSQEIFGRINLSRDDFIHKSLDSWKFQSEFLNKLDFHQIRSIILSRIDEIDGCEIEKCSICNIHNFKVVCSKCGTHVCEKCLESNHNQCPLCSSNL</sequence>
<dbReference type="EMBL" id="DS113483">
    <property type="protein sequence ID" value="EAY04159.1"/>
    <property type="molecule type" value="Genomic_DNA"/>
</dbReference>
<dbReference type="SMR" id="A2ET43"/>
<dbReference type="GO" id="GO:0008270">
    <property type="term" value="F:zinc ion binding"/>
    <property type="evidence" value="ECO:0007669"/>
    <property type="project" value="UniProtKB-KW"/>
</dbReference>
<evidence type="ECO:0000259" key="3">
    <source>
        <dbReference type="PROSITE" id="PS50119"/>
    </source>
</evidence>
<reference evidence="4" key="1">
    <citation type="submission" date="2006-10" db="EMBL/GenBank/DDBJ databases">
        <authorList>
            <person name="Amadeo P."/>
            <person name="Zhao Q."/>
            <person name="Wortman J."/>
            <person name="Fraser-Liggett C."/>
            <person name="Carlton J."/>
        </authorList>
    </citation>
    <scope>NUCLEOTIDE SEQUENCE</scope>
    <source>
        <strain evidence="4">G3</strain>
    </source>
</reference>
<evidence type="ECO:0000313" key="4">
    <source>
        <dbReference type="EMBL" id="EAY04159.1"/>
    </source>
</evidence>
<evidence type="ECO:0000259" key="2">
    <source>
        <dbReference type="PROSITE" id="PS50089"/>
    </source>
</evidence>
<dbReference type="VEuPathDB" id="TrichDB:TVAGG3_0468180"/>
<dbReference type="InterPro" id="IPR000315">
    <property type="entry name" value="Znf_B-box"/>
</dbReference>
<keyword evidence="5" id="KW-1185">Reference proteome</keyword>
<protein>
    <recommendedName>
        <fullName evidence="6">RING-type domain-containing protein</fullName>
    </recommendedName>
</protein>
<feature type="domain" description="RING-type" evidence="2">
    <location>
        <begin position="457"/>
        <end position="492"/>
    </location>
</feature>